<feature type="region of interest" description="Disordered" evidence="1">
    <location>
        <begin position="21"/>
        <end position="41"/>
    </location>
</feature>
<evidence type="ECO:0000256" key="1">
    <source>
        <dbReference type="SAM" id="MobiDB-lite"/>
    </source>
</evidence>
<gene>
    <name evidence="2" type="ORF">SDC9_163156</name>
</gene>
<accession>A0A645FPD8</accession>
<proteinExistence type="predicted"/>
<comment type="caution">
    <text evidence="2">The sequence shown here is derived from an EMBL/GenBank/DDBJ whole genome shotgun (WGS) entry which is preliminary data.</text>
</comment>
<dbReference type="EMBL" id="VSSQ01062675">
    <property type="protein sequence ID" value="MPN15820.1"/>
    <property type="molecule type" value="Genomic_DNA"/>
</dbReference>
<organism evidence="2">
    <name type="scientific">bioreactor metagenome</name>
    <dbReference type="NCBI Taxonomy" id="1076179"/>
    <lineage>
        <taxon>unclassified sequences</taxon>
        <taxon>metagenomes</taxon>
        <taxon>ecological metagenomes</taxon>
    </lineage>
</organism>
<evidence type="ECO:0000313" key="2">
    <source>
        <dbReference type="EMBL" id="MPN15820.1"/>
    </source>
</evidence>
<sequence>MPDQPVLEGIDQPRVENRHIASGAPKHQLDAPRPGPVFALRPPQPRRLVVAELPGLGQNPRQGFRFDLRALAQGPADGHGADLAGRGDVVD</sequence>
<protein>
    <submittedName>
        <fullName evidence="2">Uncharacterized protein</fullName>
    </submittedName>
</protein>
<reference evidence="2" key="1">
    <citation type="submission" date="2019-08" db="EMBL/GenBank/DDBJ databases">
        <authorList>
            <person name="Kucharzyk K."/>
            <person name="Murdoch R.W."/>
            <person name="Higgins S."/>
            <person name="Loffler F."/>
        </authorList>
    </citation>
    <scope>NUCLEOTIDE SEQUENCE</scope>
</reference>
<dbReference type="AlphaFoldDB" id="A0A645FPD8"/>
<name>A0A645FPD8_9ZZZZ</name>